<protein>
    <submittedName>
        <fullName evidence="2">Uncharacterized protein</fullName>
    </submittedName>
</protein>
<accession>A0A0A9CW83</accession>
<evidence type="ECO:0000313" key="2">
    <source>
        <dbReference type="EMBL" id="JAD77615.1"/>
    </source>
</evidence>
<feature type="region of interest" description="Disordered" evidence="1">
    <location>
        <begin position="95"/>
        <end position="119"/>
    </location>
</feature>
<name>A0A0A9CW83_ARUDO</name>
<reference evidence="2" key="2">
    <citation type="journal article" date="2015" name="Data Brief">
        <title>Shoot transcriptome of the giant reed, Arundo donax.</title>
        <authorList>
            <person name="Barrero R.A."/>
            <person name="Guerrero F.D."/>
            <person name="Moolhuijzen P."/>
            <person name="Goolsby J.A."/>
            <person name="Tidwell J."/>
            <person name="Bellgard S.E."/>
            <person name="Bellgard M.I."/>
        </authorList>
    </citation>
    <scope>NUCLEOTIDE SEQUENCE</scope>
    <source>
        <tissue evidence="2">Shoot tissue taken approximately 20 cm above the soil surface</tissue>
    </source>
</reference>
<dbReference type="EMBL" id="GBRH01220280">
    <property type="protein sequence ID" value="JAD77615.1"/>
    <property type="molecule type" value="Transcribed_RNA"/>
</dbReference>
<evidence type="ECO:0000256" key="1">
    <source>
        <dbReference type="SAM" id="MobiDB-lite"/>
    </source>
</evidence>
<organism evidence="2">
    <name type="scientific">Arundo donax</name>
    <name type="common">Giant reed</name>
    <name type="synonym">Donax arundinaceus</name>
    <dbReference type="NCBI Taxonomy" id="35708"/>
    <lineage>
        <taxon>Eukaryota</taxon>
        <taxon>Viridiplantae</taxon>
        <taxon>Streptophyta</taxon>
        <taxon>Embryophyta</taxon>
        <taxon>Tracheophyta</taxon>
        <taxon>Spermatophyta</taxon>
        <taxon>Magnoliopsida</taxon>
        <taxon>Liliopsida</taxon>
        <taxon>Poales</taxon>
        <taxon>Poaceae</taxon>
        <taxon>PACMAD clade</taxon>
        <taxon>Arundinoideae</taxon>
        <taxon>Arundineae</taxon>
        <taxon>Arundo</taxon>
    </lineage>
</organism>
<dbReference type="AlphaFoldDB" id="A0A0A9CW83"/>
<proteinExistence type="predicted"/>
<reference evidence="2" key="1">
    <citation type="submission" date="2014-09" db="EMBL/GenBank/DDBJ databases">
        <authorList>
            <person name="Magalhaes I.L.F."/>
            <person name="Oliveira U."/>
            <person name="Santos F.R."/>
            <person name="Vidigal T.H.D.A."/>
            <person name="Brescovit A.D."/>
            <person name="Santos A.J."/>
        </authorList>
    </citation>
    <scope>NUCLEOTIDE SEQUENCE</scope>
    <source>
        <tissue evidence="2">Shoot tissue taken approximately 20 cm above the soil surface</tissue>
    </source>
</reference>
<sequence>MIATDATQPPTWLWYSRPSCGQTAAAKKITGITIKHTVSTSDLTSGPKISLPPSKNILLPFQAWYTSRGGASASMIRRLESENCAFPCILPSMPLTRTNSPKLRRSRKDLHCTQQPPNL</sequence>